<evidence type="ECO:0000313" key="1">
    <source>
        <dbReference type="EMBL" id="KAF0701720.1"/>
    </source>
</evidence>
<sequence>MERDIPINQQEIIDKFAQTSTLLKKNLITLVPLEFYECSQYLGDLAPKAAPPLFVPMELAP</sequence>
<accession>A0A6G0VLY2</accession>
<dbReference type="Proteomes" id="UP000478052">
    <property type="component" value="Unassembled WGS sequence"/>
</dbReference>
<gene>
    <name evidence="1" type="ORF">FWK35_00029962</name>
</gene>
<organism evidence="1 2">
    <name type="scientific">Aphis craccivora</name>
    <name type="common">Cowpea aphid</name>
    <dbReference type="NCBI Taxonomy" id="307492"/>
    <lineage>
        <taxon>Eukaryota</taxon>
        <taxon>Metazoa</taxon>
        <taxon>Ecdysozoa</taxon>
        <taxon>Arthropoda</taxon>
        <taxon>Hexapoda</taxon>
        <taxon>Insecta</taxon>
        <taxon>Pterygota</taxon>
        <taxon>Neoptera</taxon>
        <taxon>Paraneoptera</taxon>
        <taxon>Hemiptera</taxon>
        <taxon>Sternorrhyncha</taxon>
        <taxon>Aphidomorpha</taxon>
        <taxon>Aphidoidea</taxon>
        <taxon>Aphididae</taxon>
        <taxon>Aphidini</taxon>
        <taxon>Aphis</taxon>
        <taxon>Aphis</taxon>
    </lineage>
</organism>
<comment type="caution">
    <text evidence="1">The sequence shown here is derived from an EMBL/GenBank/DDBJ whole genome shotgun (WGS) entry which is preliminary data.</text>
</comment>
<evidence type="ECO:0000313" key="2">
    <source>
        <dbReference type="Proteomes" id="UP000478052"/>
    </source>
</evidence>
<name>A0A6G0VLY2_APHCR</name>
<reference evidence="1 2" key="1">
    <citation type="submission" date="2019-08" db="EMBL/GenBank/DDBJ databases">
        <title>Whole genome of Aphis craccivora.</title>
        <authorList>
            <person name="Voronova N.V."/>
            <person name="Shulinski R.S."/>
            <person name="Bandarenka Y.V."/>
            <person name="Zhorov D.G."/>
            <person name="Warner D."/>
        </authorList>
    </citation>
    <scope>NUCLEOTIDE SEQUENCE [LARGE SCALE GENOMIC DNA]</scope>
    <source>
        <strain evidence="1">180601</strain>
        <tissue evidence="1">Whole Body</tissue>
    </source>
</reference>
<protein>
    <submittedName>
        <fullName evidence="1">Zinc finger MYM-type protein 1</fullName>
    </submittedName>
</protein>
<keyword evidence="2" id="KW-1185">Reference proteome</keyword>
<dbReference type="EMBL" id="VUJU01014643">
    <property type="protein sequence ID" value="KAF0701720.1"/>
    <property type="molecule type" value="Genomic_DNA"/>
</dbReference>
<dbReference type="AlphaFoldDB" id="A0A6G0VLY2"/>
<proteinExistence type="predicted"/>